<name>A0AAN0K7A0_9ACTN</name>
<dbReference type="EMBL" id="AP028056">
    <property type="protein sequence ID" value="BEH01281.1"/>
    <property type="molecule type" value="Genomic_DNA"/>
</dbReference>
<organism evidence="1 2">
    <name type="scientific">Brooklawnia propionicigenes</name>
    <dbReference type="NCBI Taxonomy" id="3041175"/>
    <lineage>
        <taxon>Bacteria</taxon>
        <taxon>Bacillati</taxon>
        <taxon>Actinomycetota</taxon>
        <taxon>Actinomycetes</taxon>
        <taxon>Propionibacteriales</taxon>
        <taxon>Propionibacteriaceae</taxon>
        <taxon>Brooklawnia</taxon>
    </lineage>
</organism>
<sequence length="152" mass="17181">MNAEPFRAWVRQLMSDTGLPWRVIARASRVPSATVYALLRGQDQRSMATLPQLEAERLFRLDHHRLAYLQQEPADPQQVRLLLLSLAMAGCSNRQIAEFSGIDTLTVRVLMTGDRAWCSRLQQVRAEAACEAWGINPDMVVRKRAPAARIGR</sequence>
<dbReference type="Proteomes" id="UP001431656">
    <property type="component" value="Chromosome"/>
</dbReference>
<accession>A0AAN0K7A0</accession>
<keyword evidence="2" id="KW-1185">Reference proteome</keyword>
<evidence type="ECO:0000313" key="2">
    <source>
        <dbReference type="Proteomes" id="UP001431656"/>
    </source>
</evidence>
<reference evidence="1" key="1">
    <citation type="journal article" date="2024" name="Int. J. Syst. Evol. Microbiol.">
        <title>Brooklawnia propionicigenes sp. nov., a facultatively anaerobic, propionate-producing bacterium isolated from a methanogenic reactor treating waste from cattle farms.</title>
        <authorList>
            <person name="Akita Y."/>
            <person name="Ueki A."/>
            <person name="Tonouchi A."/>
            <person name="Sugawara Y."/>
            <person name="Honma S."/>
            <person name="Kaku N."/>
            <person name="Ueki K."/>
        </authorList>
    </citation>
    <scope>NUCLEOTIDE SEQUENCE</scope>
    <source>
        <strain evidence="1">SH051</strain>
    </source>
</reference>
<proteinExistence type="predicted"/>
<protein>
    <submittedName>
        <fullName evidence="1">Uncharacterized protein</fullName>
    </submittedName>
</protein>
<gene>
    <name evidence="1" type="ORF">brsh051_05620</name>
</gene>
<dbReference type="AlphaFoldDB" id="A0AAN0K7A0"/>
<evidence type="ECO:0000313" key="1">
    <source>
        <dbReference type="EMBL" id="BEH01281.1"/>
    </source>
</evidence>
<dbReference type="KEGG" id="broo:brsh051_05620"/>